<reference evidence="4 5" key="1">
    <citation type="submission" date="2020-02" db="EMBL/GenBank/DDBJ databases">
        <title>Whole genome sequence of Halogeometricum borinquense strain wsp4.</title>
        <authorList>
            <person name="Verma D.K."/>
            <person name="Gopal K."/>
            <person name="Prasad E.S."/>
        </authorList>
    </citation>
    <scope>NUCLEOTIDE SEQUENCE [LARGE SCALE GENOMIC DNA]</scope>
    <source>
        <strain evidence="5">wsp4</strain>
    </source>
</reference>
<dbReference type="Gene3D" id="2.60.40.10">
    <property type="entry name" value="Immunoglobulins"/>
    <property type="match status" value="2"/>
</dbReference>
<dbReference type="GO" id="GO:0009269">
    <property type="term" value="P:response to desiccation"/>
    <property type="evidence" value="ECO:0007669"/>
    <property type="project" value="InterPro"/>
</dbReference>
<feature type="domain" description="Water stress and hypersensitive response" evidence="3">
    <location>
        <begin position="189"/>
        <end position="313"/>
    </location>
</feature>
<accession>A0A6C0UED8</accession>
<dbReference type="AlphaFoldDB" id="A0A6C0UED8"/>
<sequence>MSGQIRSVLIGSTLRTVVTAVAVLVVLVGVLVATGVVGAPAVTGVENRFGAVTNETTAIETTISVSNPSPFGISLGGVAVNYSVWMNDVRIADGEKSGVAIDSGNATVNTTTQMQNERIVPWWRSHVRNGEHTVVRIDPAVRSETLGRTFGTPNVTREVNTDMLSQFNSSATRPVNANSPVVSDPVLYINETNATWGEVNESVTPLHLKFVVYNPKPYPITVTRLGYDISMNDVAMGDGASESGYVIPPKSTKTIETTTYIRNENLDEWWVSHLERNQVTDLRIDFHARLDLAGETIRIPLDALTYTETIETDLFGTKPATANETGEGGTETSTEDDDSSTATETATETATPTETATEGDDDGGLLDDGTATETATSTETATETATETDDGLFSFRPPADSAVRTLR</sequence>
<proteinExistence type="predicted"/>
<dbReference type="EMBL" id="CP048739">
    <property type="protein sequence ID" value="QIB73784.1"/>
    <property type="molecule type" value="Genomic_DNA"/>
</dbReference>
<evidence type="ECO:0000313" key="4">
    <source>
        <dbReference type="EMBL" id="QIB73784.1"/>
    </source>
</evidence>
<keyword evidence="2" id="KW-0472">Membrane</keyword>
<feature type="compositionally biased region" description="Low complexity" evidence="1">
    <location>
        <begin position="340"/>
        <end position="356"/>
    </location>
</feature>
<keyword evidence="2" id="KW-0812">Transmembrane</keyword>
<dbReference type="Proteomes" id="UP000465846">
    <property type="component" value="Chromosome"/>
</dbReference>
<name>A0A6C0UED8_9EURY</name>
<evidence type="ECO:0000313" key="5">
    <source>
        <dbReference type="Proteomes" id="UP000465846"/>
    </source>
</evidence>
<evidence type="ECO:0000256" key="2">
    <source>
        <dbReference type="SAM" id="Phobius"/>
    </source>
</evidence>
<dbReference type="Pfam" id="PF03168">
    <property type="entry name" value="LEA_2"/>
    <property type="match status" value="2"/>
</dbReference>
<feature type="domain" description="Water stress and hypersensitive response" evidence="3">
    <location>
        <begin position="42"/>
        <end position="160"/>
    </location>
</feature>
<dbReference type="InterPro" id="IPR004864">
    <property type="entry name" value="LEA_2"/>
</dbReference>
<dbReference type="GeneID" id="44078826"/>
<organism evidence="4 5">
    <name type="scientific">Halogeometricum borinquense</name>
    <dbReference type="NCBI Taxonomy" id="60847"/>
    <lineage>
        <taxon>Archaea</taxon>
        <taxon>Methanobacteriati</taxon>
        <taxon>Methanobacteriota</taxon>
        <taxon>Stenosarchaea group</taxon>
        <taxon>Halobacteria</taxon>
        <taxon>Halobacteriales</taxon>
        <taxon>Haloferacaceae</taxon>
        <taxon>Halogeometricum</taxon>
    </lineage>
</organism>
<dbReference type="InterPro" id="IPR013783">
    <property type="entry name" value="Ig-like_fold"/>
</dbReference>
<evidence type="ECO:0000259" key="3">
    <source>
        <dbReference type="SMART" id="SM00769"/>
    </source>
</evidence>
<feature type="transmembrane region" description="Helical" evidence="2">
    <location>
        <begin position="12"/>
        <end position="39"/>
    </location>
</feature>
<dbReference type="SUPFAM" id="SSF117070">
    <property type="entry name" value="LEA14-like"/>
    <property type="match status" value="2"/>
</dbReference>
<feature type="compositionally biased region" description="Low complexity" evidence="1">
    <location>
        <begin position="367"/>
        <end position="385"/>
    </location>
</feature>
<dbReference type="RefSeq" id="WP_163485783.1">
    <property type="nucleotide sequence ID" value="NZ_CP048739.1"/>
</dbReference>
<protein>
    <recommendedName>
        <fullName evidence="3">Water stress and hypersensitive response domain-containing protein</fullName>
    </recommendedName>
</protein>
<keyword evidence="2" id="KW-1133">Transmembrane helix</keyword>
<gene>
    <name evidence="4" type="ORF">G3I44_05455</name>
</gene>
<feature type="region of interest" description="Disordered" evidence="1">
    <location>
        <begin position="315"/>
        <end position="407"/>
    </location>
</feature>
<dbReference type="InterPro" id="IPR013990">
    <property type="entry name" value="WHy-dom"/>
</dbReference>
<dbReference type="SMART" id="SM00769">
    <property type="entry name" value="WHy"/>
    <property type="match status" value="2"/>
</dbReference>
<evidence type="ECO:0000256" key="1">
    <source>
        <dbReference type="SAM" id="MobiDB-lite"/>
    </source>
</evidence>